<sequence>MSKKKTTFDVLEKLVLEQFPSMRSFLDEYYRQKVYSGADKDELDKHEGRYSKGKTRAHERIASLFEFFNEEYRKDGIHTPADRDAAWSMYVELDSRIATQDFLYGDVNSALSSLAALFSLNREISKQYGHRCRRYYALTNDQFNEHLRPFTSKYHEKISKGEGIAPDEFKAELTIVQGKLKELKDELFEIAR</sequence>
<evidence type="ECO:0000313" key="2">
    <source>
        <dbReference type="Proteomes" id="UP000714380"/>
    </source>
</evidence>
<evidence type="ECO:0000313" key="1">
    <source>
        <dbReference type="EMBL" id="MCA6064535.1"/>
    </source>
</evidence>
<comment type="caution">
    <text evidence="1">The sequence shown here is derived from an EMBL/GenBank/DDBJ whole genome shotgun (WGS) entry which is preliminary data.</text>
</comment>
<organism evidence="1 2">
    <name type="scientific">Thalassolituus marinus</name>
    <dbReference type="NCBI Taxonomy" id="671053"/>
    <lineage>
        <taxon>Bacteria</taxon>
        <taxon>Pseudomonadati</taxon>
        <taxon>Pseudomonadota</taxon>
        <taxon>Gammaproteobacteria</taxon>
        <taxon>Oceanospirillales</taxon>
        <taxon>Oceanospirillaceae</taxon>
        <taxon>Thalassolituus</taxon>
    </lineage>
</organism>
<name>A0ABS7ZVW1_9GAMM</name>
<reference evidence="1 2" key="1">
    <citation type="submission" date="2020-12" db="EMBL/GenBank/DDBJ databases">
        <title>Novel Thalassolituus-related marine hydrocarbonoclastic bacteria mediated algae-derived hydrocarbons mineralization in twilight zone of the northern South China Sea.</title>
        <authorList>
            <person name="Dong C."/>
        </authorList>
    </citation>
    <scope>NUCLEOTIDE SEQUENCE [LARGE SCALE GENOMIC DNA]</scope>
    <source>
        <strain evidence="1 2">IMCC1826</strain>
    </source>
</reference>
<protein>
    <submittedName>
        <fullName evidence="1">Uncharacterized protein</fullName>
    </submittedName>
</protein>
<dbReference type="RefSeq" id="WP_225675605.1">
    <property type="nucleotide sequence ID" value="NZ_JAEDAH010000088.1"/>
</dbReference>
<dbReference type="EMBL" id="JAEDAH010000088">
    <property type="protein sequence ID" value="MCA6064535.1"/>
    <property type="molecule type" value="Genomic_DNA"/>
</dbReference>
<gene>
    <name evidence="1" type="ORF">I9W95_13045</name>
</gene>
<proteinExistence type="predicted"/>
<keyword evidence="2" id="KW-1185">Reference proteome</keyword>
<accession>A0ABS7ZVW1</accession>
<dbReference type="Proteomes" id="UP000714380">
    <property type="component" value="Unassembled WGS sequence"/>
</dbReference>